<comment type="caution">
    <text evidence="4">The sequence shown here is derived from an EMBL/GenBank/DDBJ whole genome shotgun (WGS) entry which is preliminary data.</text>
</comment>
<dbReference type="CDD" id="cd04301">
    <property type="entry name" value="NAT_SF"/>
    <property type="match status" value="1"/>
</dbReference>
<evidence type="ECO:0000256" key="2">
    <source>
        <dbReference type="ARBA" id="ARBA00023315"/>
    </source>
</evidence>
<evidence type="ECO:0000313" key="4">
    <source>
        <dbReference type="EMBL" id="PCJ23491.1"/>
    </source>
</evidence>
<dbReference type="SUPFAM" id="SSF55729">
    <property type="entry name" value="Acyl-CoA N-acyltransferases (Nat)"/>
    <property type="match status" value="1"/>
</dbReference>
<dbReference type="AlphaFoldDB" id="A0A2A5AWL4"/>
<evidence type="ECO:0000259" key="3">
    <source>
        <dbReference type="PROSITE" id="PS51186"/>
    </source>
</evidence>
<dbReference type="InterPro" id="IPR016181">
    <property type="entry name" value="Acyl_CoA_acyltransferase"/>
</dbReference>
<dbReference type="Pfam" id="PF00583">
    <property type="entry name" value="Acetyltransf_1"/>
    <property type="match status" value="1"/>
</dbReference>
<evidence type="ECO:0000256" key="1">
    <source>
        <dbReference type="ARBA" id="ARBA00022679"/>
    </source>
</evidence>
<gene>
    <name evidence="4" type="ORF">COA96_11615</name>
</gene>
<dbReference type="Gene3D" id="3.40.630.30">
    <property type="match status" value="1"/>
</dbReference>
<reference evidence="5" key="1">
    <citation type="submission" date="2017-08" db="EMBL/GenBank/DDBJ databases">
        <title>A dynamic microbial community with high functional redundancy inhabits the cold, oxic subseafloor aquifer.</title>
        <authorList>
            <person name="Tully B.J."/>
            <person name="Wheat C.G."/>
            <person name="Glazer B.T."/>
            <person name="Huber J.A."/>
        </authorList>
    </citation>
    <scope>NUCLEOTIDE SEQUENCE [LARGE SCALE GENOMIC DNA]</scope>
</reference>
<organism evidence="4 5">
    <name type="scientific">SAR86 cluster bacterium</name>
    <dbReference type="NCBI Taxonomy" id="2030880"/>
    <lineage>
        <taxon>Bacteria</taxon>
        <taxon>Pseudomonadati</taxon>
        <taxon>Pseudomonadota</taxon>
        <taxon>Gammaproteobacteria</taxon>
        <taxon>SAR86 cluster</taxon>
    </lineage>
</organism>
<dbReference type="PANTHER" id="PTHR10545:SF42">
    <property type="entry name" value="ACETYLTRANSFERASE"/>
    <property type="match status" value="1"/>
</dbReference>
<dbReference type="EMBL" id="NVVJ01000038">
    <property type="protein sequence ID" value="PCJ23491.1"/>
    <property type="molecule type" value="Genomic_DNA"/>
</dbReference>
<dbReference type="InterPro" id="IPR000182">
    <property type="entry name" value="GNAT_dom"/>
</dbReference>
<protein>
    <submittedName>
        <fullName evidence="4">GNAT family N-acetyltransferase</fullName>
    </submittedName>
</protein>
<dbReference type="PROSITE" id="PS51186">
    <property type="entry name" value="GNAT"/>
    <property type="match status" value="1"/>
</dbReference>
<accession>A0A2A5AWL4</accession>
<keyword evidence="2" id="KW-0012">Acyltransferase</keyword>
<dbReference type="InterPro" id="IPR051016">
    <property type="entry name" value="Diverse_Substrate_AcTransf"/>
</dbReference>
<name>A0A2A5AWL4_9GAMM</name>
<dbReference type="GO" id="GO:0008080">
    <property type="term" value="F:N-acetyltransferase activity"/>
    <property type="evidence" value="ECO:0007669"/>
    <property type="project" value="TreeGrafter"/>
</dbReference>
<evidence type="ECO:0000313" key="5">
    <source>
        <dbReference type="Proteomes" id="UP000218327"/>
    </source>
</evidence>
<sequence>MIEAVSAHNLDEVLPLIRAYQEFYKVAEISDSANKEFFSQFGESNPVGCQFVYRSDGIVVGFATVYFTFTSTIAAKVAILNDLYTDSNLRGTGIGRKLIEHCHKFASLNGAARLQWVTAPDNERAQALYDSMNTNKSTWCFYTYNT</sequence>
<feature type="domain" description="N-acetyltransferase" evidence="3">
    <location>
        <begin position="1"/>
        <end position="146"/>
    </location>
</feature>
<proteinExistence type="predicted"/>
<dbReference type="PANTHER" id="PTHR10545">
    <property type="entry name" value="DIAMINE N-ACETYLTRANSFERASE"/>
    <property type="match status" value="1"/>
</dbReference>
<keyword evidence="1 4" id="KW-0808">Transferase</keyword>
<dbReference type="Proteomes" id="UP000218327">
    <property type="component" value="Unassembled WGS sequence"/>
</dbReference>